<evidence type="ECO:0008006" key="4">
    <source>
        <dbReference type="Google" id="ProtNLM"/>
    </source>
</evidence>
<keyword evidence="3" id="KW-1185">Reference proteome</keyword>
<dbReference type="InterPro" id="IPR040304">
    <property type="entry name" value="ATG8-IP-1/2"/>
</dbReference>
<dbReference type="PANTHER" id="PTHR34797:SF1">
    <property type="entry name" value="ATG8-INTERACTING PROTEIN 2"/>
    <property type="match status" value="1"/>
</dbReference>
<evidence type="ECO:0000313" key="2">
    <source>
        <dbReference type="EMBL" id="KAF8412233.1"/>
    </source>
</evidence>
<reference evidence="2 3" key="1">
    <citation type="submission" date="2020-04" db="EMBL/GenBank/DDBJ databases">
        <title>Plant Genome Project.</title>
        <authorList>
            <person name="Zhang R.-G."/>
        </authorList>
    </citation>
    <scope>NUCLEOTIDE SEQUENCE [LARGE SCALE GENOMIC DNA]</scope>
    <source>
        <strain evidence="2">YNK0</strain>
        <tissue evidence="2">Leaf</tissue>
    </source>
</reference>
<dbReference type="Proteomes" id="UP000655225">
    <property type="component" value="Unassembled WGS sequence"/>
</dbReference>
<evidence type="ECO:0000313" key="3">
    <source>
        <dbReference type="Proteomes" id="UP000655225"/>
    </source>
</evidence>
<name>A0A835DQP2_TETSI</name>
<feature type="region of interest" description="Disordered" evidence="1">
    <location>
        <begin position="186"/>
        <end position="218"/>
    </location>
</feature>
<dbReference type="EMBL" id="JABCRI010000001">
    <property type="protein sequence ID" value="KAF8412233.1"/>
    <property type="molecule type" value="Genomic_DNA"/>
</dbReference>
<evidence type="ECO:0000256" key="1">
    <source>
        <dbReference type="SAM" id="MobiDB-lite"/>
    </source>
</evidence>
<dbReference type="PANTHER" id="PTHR34797">
    <property type="entry name" value="ATG8-INTERACTING PROTEIN 2"/>
    <property type="match status" value="1"/>
</dbReference>
<organism evidence="2 3">
    <name type="scientific">Tetracentron sinense</name>
    <name type="common">Spur-leaf</name>
    <dbReference type="NCBI Taxonomy" id="13715"/>
    <lineage>
        <taxon>Eukaryota</taxon>
        <taxon>Viridiplantae</taxon>
        <taxon>Streptophyta</taxon>
        <taxon>Embryophyta</taxon>
        <taxon>Tracheophyta</taxon>
        <taxon>Spermatophyta</taxon>
        <taxon>Magnoliopsida</taxon>
        <taxon>Trochodendrales</taxon>
        <taxon>Trochodendraceae</taxon>
        <taxon>Tetracentron</taxon>
    </lineage>
</organism>
<dbReference type="OMA" id="HERWQNQ"/>
<dbReference type="OrthoDB" id="604034at2759"/>
<dbReference type="AlphaFoldDB" id="A0A835DQP2"/>
<protein>
    <recommendedName>
        <fullName evidence="4">ATG8-interacting protein 1</fullName>
    </recommendedName>
</protein>
<gene>
    <name evidence="2" type="ORF">HHK36_000193</name>
</gene>
<comment type="caution">
    <text evidence="2">The sequence shown here is derived from an EMBL/GenBank/DDBJ whole genome shotgun (WGS) entry which is preliminary data.</text>
</comment>
<sequence>MADDEEGEKTMSRGNEWEVVSLTASTYAAAPGSKGFDDEKGNEFGEDEGETSCAMFMSHHFVFPPSQHENLPLEPNNSEIYNELGDVVVPTEVPILDVEDGNCSDRKNEENWNVKGLTVPDEFPGIQFFDQKGNKLSVHSTEFEQGMTLQGLNLVDKEHSMYSAAKFSSFRKEAAIAGSSMCDESTVIPELSDPSQQSLDPSLELSKPPNSKKEDEYDEAGLPCEAWWKRRAASLYAHAKETNTFWSVFVAAALMGLVILGQRWQQERLQVQQLKSQFSINDENMNRMLGPIARFKDVIVGSHRQGSAMRGSALAER</sequence>
<proteinExistence type="predicted"/>
<accession>A0A835DQP2</accession>